<name>A0A392UI88_9FABA</name>
<proteinExistence type="predicted"/>
<reference evidence="1 2" key="1">
    <citation type="journal article" date="2018" name="Front. Plant Sci.">
        <title>Red Clover (Trifolium pratense) and Zigzag Clover (T. medium) - A Picture of Genomic Similarities and Differences.</title>
        <authorList>
            <person name="Dluhosova J."/>
            <person name="Istvanek J."/>
            <person name="Nedelnik J."/>
            <person name="Repkova J."/>
        </authorList>
    </citation>
    <scope>NUCLEOTIDE SEQUENCE [LARGE SCALE GENOMIC DNA]</scope>
    <source>
        <strain evidence="2">cv. 10/8</strain>
        <tissue evidence="1">Leaf</tissue>
    </source>
</reference>
<dbReference type="AlphaFoldDB" id="A0A392UI88"/>
<comment type="caution">
    <text evidence="1">The sequence shown here is derived from an EMBL/GenBank/DDBJ whole genome shotgun (WGS) entry which is preliminary data.</text>
</comment>
<protein>
    <submittedName>
        <fullName evidence="1">Uncharacterized protein</fullName>
    </submittedName>
</protein>
<evidence type="ECO:0000313" key="2">
    <source>
        <dbReference type="Proteomes" id="UP000265520"/>
    </source>
</evidence>
<sequence>TASEKWRDKADYFWFPGEYWRKSASSSLPLAGPCSATTQEQAHSNLLASRLAQRPNTNRLGFVAV</sequence>
<feature type="non-terminal residue" evidence="1">
    <location>
        <position position="1"/>
    </location>
</feature>
<dbReference type="EMBL" id="LXQA010812056">
    <property type="protein sequence ID" value="MCI72156.1"/>
    <property type="molecule type" value="Genomic_DNA"/>
</dbReference>
<evidence type="ECO:0000313" key="1">
    <source>
        <dbReference type="EMBL" id="MCI72156.1"/>
    </source>
</evidence>
<keyword evidence="2" id="KW-1185">Reference proteome</keyword>
<dbReference type="Proteomes" id="UP000265520">
    <property type="component" value="Unassembled WGS sequence"/>
</dbReference>
<organism evidence="1 2">
    <name type="scientific">Trifolium medium</name>
    <dbReference type="NCBI Taxonomy" id="97028"/>
    <lineage>
        <taxon>Eukaryota</taxon>
        <taxon>Viridiplantae</taxon>
        <taxon>Streptophyta</taxon>
        <taxon>Embryophyta</taxon>
        <taxon>Tracheophyta</taxon>
        <taxon>Spermatophyta</taxon>
        <taxon>Magnoliopsida</taxon>
        <taxon>eudicotyledons</taxon>
        <taxon>Gunneridae</taxon>
        <taxon>Pentapetalae</taxon>
        <taxon>rosids</taxon>
        <taxon>fabids</taxon>
        <taxon>Fabales</taxon>
        <taxon>Fabaceae</taxon>
        <taxon>Papilionoideae</taxon>
        <taxon>50 kb inversion clade</taxon>
        <taxon>NPAAA clade</taxon>
        <taxon>Hologalegina</taxon>
        <taxon>IRL clade</taxon>
        <taxon>Trifolieae</taxon>
        <taxon>Trifolium</taxon>
    </lineage>
</organism>
<accession>A0A392UI88</accession>